<keyword evidence="2" id="KW-0479">Metal-binding</keyword>
<proteinExistence type="inferred from homology"/>
<keyword evidence="4" id="KW-0862">Zinc</keyword>
<dbReference type="GO" id="GO:0004132">
    <property type="term" value="F:dCMP deaminase activity"/>
    <property type="evidence" value="ECO:0007669"/>
    <property type="project" value="TreeGrafter"/>
</dbReference>
<keyword evidence="3" id="KW-0378">Hydrolase</keyword>
<reference evidence="6 7" key="1">
    <citation type="journal article" date="2015" name="Nature">
        <title>rRNA introns, odd ribosomes, and small enigmatic genomes across a large radiation of phyla.</title>
        <authorList>
            <person name="Brown C.T."/>
            <person name="Hug L.A."/>
            <person name="Thomas B.C."/>
            <person name="Sharon I."/>
            <person name="Castelle C.J."/>
            <person name="Singh A."/>
            <person name="Wilkins M.J."/>
            <person name="Williams K.H."/>
            <person name="Banfield J.F."/>
        </authorList>
    </citation>
    <scope>NUCLEOTIDE SEQUENCE [LARGE SCALE GENOMIC DNA]</scope>
</reference>
<dbReference type="Pfam" id="PF00383">
    <property type="entry name" value="dCMP_cyt_deam_1"/>
    <property type="match status" value="1"/>
</dbReference>
<dbReference type="Gene3D" id="3.40.140.10">
    <property type="entry name" value="Cytidine Deaminase, domain 2"/>
    <property type="match status" value="1"/>
</dbReference>
<dbReference type="SUPFAM" id="SSF53927">
    <property type="entry name" value="Cytidine deaminase-like"/>
    <property type="match status" value="1"/>
</dbReference>
<dbReference type="Proteomes" id="UP000034137">
    <property type="component" value="Unassembled WGS sequence"/>
</dbReference>
<dbReference type="PANTHER" id="PTHR11086:SF18">
    <property type="entry name" value="DEOXYCYTIDYLATE DEAMINASE"/>
    <property type="match status" value="1"/>
</dbReference>
<protein>
    <submittedName>
        <fullName evidence="6">Cytidine and deoxycytidylate deaminase family protein</fullName>
    </submittedName>
</protein>
<organism evidence="6 7">
    <name type="scientific">Candidatus Falkowbacteria bacterium GW2011_GWF2_39_8</name>
    <dbReference type="NCBI Taxonomy" id="1618642"/>
    <lineage>
        <taxon>Bacteria</taxon>
        <taxon>Candidatus Falkowiibacteriota</taxon>
    </lineage>
</organism>
<dbReference type="PROSITE" id="PS51747">
    <property type="entry name" value="CYT_DCMP_DEAMINASES_2"/>
    <property type="match status" value="1"/>
</dbReference>
<evidence type="ECO:0000259" key="5">
    <source>
        <dbReference type="PROSITE" id="PS51747"/>
    </source>
</evidence>
<dbReference type="AlphaFoldDB" id="A0A0G0PZN2"/>
<dbReference type="InterPro" id="IPR015517">
    <property type="entry name" value="dCMP_deaminase-rel"/>
</dbReference>
<evidence type="ECO:0000313" key="6">
    <source>
        <dbReference type="EMBL" id="KKR33564.1"/>
    </source>
</evidence>
<dbReference type="InterPro" id="IPR016193">
    <property type="entry name" value="Cytidine_deaminase-like"/>
</dbReference>
<gene>
    <name evidence="6" type="ORF">UT64_C0006G0012</name>
</gene>
<dbReference type="PROSITE" id="PS00903">
    <property type="entry name" value="CYT_DCMP_DEAMINASES_1"/>
    <property type="match status" value="1"/>
</dbReference>
<evidence type="ECO:0000256" key="2">
    <source>
        <dbReference type="ARBA" id="ARBA00022723"/>
    </source>
</evidence>
<sequence length="190" mass="21302">MIDLSNPKTERLSWDETFMNLAVLASKRAACRYHETGAVFVDDRKRIISIGYNGPTEGDLHCLEVGCAKVDGDPKTGKLKRCRGAHAEINGIINVQDTQRLRGATLYSVLFPCYDCMKALNNAGIKELVYLEKYERIQTGGEKFEEEDESIELANRRGIIIRKYEGNVYYDGQVKSPTVEAGEHQCCGNC</sequence>
<dbReference type="GO" id="GO:0008270">
    <property type="term" value="F:zinc ion binding"/>
    <property type="evidence" value="ECO:0007669"/>
    <property type="project" value="InterPro"/>
</dbReference>
<evidence type="ECO:0000313" key="7">
    <source>
        <dbReference type="Proteomes" id="UP000034137"/>
    </source>
</evidence>
<evidence type="ECO:0000256" key="4">
    <source>
        <dbReference type="ARBA" id="ARBA00022833"/>
    </source>
</evidence>
<feature type="domain" description="CMP/dCMP-type deaminase" evidence="5">
    <location>
        <begin position="13"/>
        <end position="144"/>
    </location>
</feature>
<evidence type="ECO:0000256" key="1">
    <source>
        <dbReference type="ARBA" id="ARBA00006576"/>
    </source>
</evidence>
<dbReference type="InterPro" id="IPR002125">
    <property type="entry name" value="CMP_dCMP_dom"/>
</dbReference>
<dbReference type="EMBL" id="LBXO01000006">
    <property type="protein sequence ID" value="KKR33564.1"/>
    <property type="molecule type" value="Genomic_DNA"/>
</dbReference>
<dbReference type="InterPro" id="IPR016192">
    <property type="entry name" value="APOBEC/CMP_deaminase_Zn-bd"/>
</dbReference>
<comment type="similarity">
    <text evidence="1">Belongs to the cytidine and deoxycytidylate deaminase family.</text>
</comment>
<name>A0A0G0PZN2_9BACT</name>
<comment type="caution">
    <text evidence="6">The sequence shown here is derived from an EMBL/GenBank/DDBJ whole genome shotgun (WGS) entry which is preliminary data.</text>
</comment>
<accession>A0A0G0PZN2</accession>
<evidence type="ECO:0000256" key="3">
    <source>
        <dbReference type="ARBA" id="ARBA00022801"/>
    </source>
</evidence>
<dbReference type="PANTHER" id="PTHR11086">
    <property type="entry name" value="DEOXYCYTIDYLATE DEAMINASE-RELATED"/>
    <property type="match status" value="1"/>
</dbReference>
<dbReference type="GO" id="GO:0005737">
    <property type="term" value="C:cytoplasm"/>
    <property type="evidence" value="ECO:0007669"/>
    <property type="project" value="TreeGrafter"/>
</dbReference>